<dbReference type="EMBL" id="CP009920">
    <property type="protein sequence ID" value="AJI24076.1"/>
    <property type="molecule type" value="Genomic_DNA"/>
</dbReference>
<evidence type="ECO:0000313" key="1">
    <source>
        <dbReference type="EMBL" id="AJI24076.1"/>
    </source>
</evidence>
<dbReference type="Proteomes" id="UP000031829">
    <property type="component" value="Chromosome"/>
</dbReference>
<dbReference type="KEGG" id="bmeg:BG04_3247"/>
<proteinExistence type="predicted"/>
<reference evidence="1 2" key="1">
    <citation type="journal article" date="2015" name="Genome Announc.">
        <title>Complete genome sequences for 35 biothreat assay-relevant bacillus species.</title>
        <authorList>
            <person name="Johnson S.L."/>
            <person name="Daligault H.E."/>
            <person name="Davenport K.W."/>
            <person name="Jaissle J."/>
            <person name="Frey K.G."/>
            <person name="Ladner J.T."/>
            <person name="Broomall S.M."/>
            <person name="Bishop-Lilly K.A."/>
            <person name="Bruce D.C."/>
            <person name="Gibbons H.S."/>
            <person name="Coyne S.R."/>
            <person name="Lo C.C."/>
            <person name="Meincke L."/>
            <person name="Munk A.C."/>
            <person name="Koroleva G.I."/>
            <person name="Rosenzweig C.N."/>
            <person name="Palacios G.F."/>
            <person name="Redden C.L."/>
            <person name="Minogue T.D."/>
            <person name="Chain P.S."/>
        </authorList>
    </citation>
    <scope>NUCLEOTIDE SEQUENCE [LARGE SCALE GENOMIC DNA]</scope>
    <source>
        <strain evidence="2">ATCC 14581 / DSM 32 / JCM 2506 / NBRC 15308 / NCIMB 9376 / NCTC 10342 / NRRL B-14308 / VKM B-512</strain>
    </source>
</reference>
<gene>
    <name evidence="1" type="ORF">BG04_3247</name>
</gene>
<dbReference type="InterPro" id="IPR025088">
    <property type="entry name" value="DUF3970"/>
</dbReference>
<dbReference type="GeneID" id="93641308"/>
<dbReference type="HOGENOM" id="CLU_2912487_0_0_9"/>
<evidence type="ECO:0000313" key="2">
    <source>
        <dbReference type="Proteomes" id="UP000031829"/>
    </source>
</evidence>
<sequence length="58" mass="7121">MLQVRLMGKQEEINEAIKQFEQNYHIEHQSKEYTRSANPKYEHKKDTRVYLSMHLKDK</sequence>
<protein>
    <recommendedName>
        <fullName evidence="3">DUF3970 domain-containing protein</fullName>
    </recommendedName>
</protein>
<dbReference type="AlphaFoldDB" id="A0A0B6AKL9"/>
<accession>A0A0B6AKL9</accession>
<organism evidence="1 2">
    <name type="scientific">Priestia megaterium (strain ATCC 14581 / DSM 32 / CCUG 1817 / JCM 2506 / NBRC 15308 / NCIMB 9376 / NCTC 10342 / NRRL B-14308 / VKM B-512 / Ford 19)</name>
    <name type="common">Bacillus megaterium</name>
    <dbReference type="NCBI Taxonomy" id="1348623"/>
    <lineage>
        <taxon>Bacteria</taxon>
        <taxon>Bacillati</taxon>
        <taxon>Bacillota</taxon>
        <taxon>Bacilli</taxon>
        <taxon>Bacillales</taxon>
        <taxon>Bacillaceae</taxon>
        <taxon>Priestia</taxon>
    </lineage>
</organism>
<evidence type="ECO:0008006" key="3">
    <source>
        <dbReference type="Google" id="ProtNLM"/>
    </source>
</evidence>
<dbReference type="RefSeq" id="WP_080743191.1">
    <property type="nucleotide sequence ID" value="NZ_BCVB01000007.1"/>
</dbReference>
<dbReference type="Pfam" id="PF13113">
    <property type="entry name" value="DUF3970"/>
    <property type="match status" value="1"/>
</dbReference>
<name>A0A0B6AKL9_PRIM2</name>